<name>U3TD75_9CREN</name>
<dbReference type="KEGG" id="acj:ACAM_0511"/>
<feature type="binding site" evidence="15">
    <location>
        <position position="308"/>
    </location>
    <ligand>
        <name>Mg(2+)</name>
        <dbReference type="ChEBI" id="CHEBI:18420"/>
    </ligand>
</feature>
<evidence type="ECO:0000256" key="5">
    <source>
        <dbReference type="ARBA" id="ARBA00022435"/>
    </source>
</evidence>
<evidence type="ECO:0000256" key="9">
    <source>
        <dbReference type="ARBA" id="ARBA00022857"/>
    </source>
</evidence>
<dbReference type="InterPro" id="IPR024084">
    <property type="entry name" value="IsoPropMal-DH-like_dom"/>
</dbReference>
<keyword evidence="7" id="KW-0479">Metal-binding</keyword>
<dbReference type="SMART" id="SM01329">
    <property type="entry name" value="Iso_dh"/>
    <property type="match status" value="1"/>
</dbReference>
<accession>U3TD75</accession>
<comment type="similarity">
    <text evidence="2">Belongs to the isocitrate and isopropylmalate dehydrogenases family.</text>
</comment>
<evidence type="ECO:0000256" key="17">
    <source>
        <dbReference type="PIRSR" id="PIRSR604439-5"/>
    </source>
</evidence>
<feature type="modified residue" description="Phosphoserine" evidence="17">
    <location>
        <position position="117"/>
    </location>
</feature>
<dbReference type="EMBL" id="AP012489">
    <property type="protein sequence ID" value="BAN89980.1"/>
    <property type="molecule type" value="Genomic_DNA"/>
</dbReference>
<sequence>MASPPCSPEDLSPPPEGSLVEYRGGSLRVPDNPVVAFIRGDGVGPEVVESALKVVDAAVRKVYGGSRRIVWWELLAGHLARERCGELLPKATLEGIMLARVALKGPLETPVGTGYRSLNVAIRQALDLYANIRPVRYYGQPAPHKYADKVDMVIFRENTEDVYAGIEWPHDSPEAAKIRRFLAEEFGISIREDAGIGVKPISRFATRRLMERALEWAIRNGNKVVTIMHKGNIMKYTEGAFMRWAYEVALEKFRDYVVTEQEVQEKYGGARPEDKILVNDRIADNMLQQIITRPWDYQVIVAPNLNGDYISDAASALVGGIGMAAGMNMGDGIAVAEPVHGTAPKYAGKDLINPSAEILSASLLIGEFMGWREVKEIIEYAVRKAVQNRKVTQDLARHMPGVQPLRTSEYTETLVAYIEEADLNEVLMPTGKTG</sequence>
<evidence type="ECO:0000313" key="20">
    <source>
        <dbReference type="Proteomes" id="UP000016887"/>
    </source>
</evidence>
<dbReference type="PANTHER" id="PTHR43504:SF1">
    <property type="entry name" value="ISOCITRATE DEHYDROGENASE [NADP]"/>
    <property type="match status" value="1"/>
</dbReference>
<evidence type="ECO:0000256" key="7">
    <source>
        <dbReference type="ARBA" id="ARBA00022723"/>
    </source>
</evidence>
<keyword evidence="11 15" id="KW-0464">Manganese</keyword>
<feature type="binding site" evidence="13">
    <location>
        <position position="123"/>
    </location>
    <ligand>
        <name>D-threo-isocitrate</name>
        <dbReference type="ChEBI" id="CHEBI:15562"/>
    </ligand>
</feature>
<evidence type="ECO:0000256" key="11">
    <source>
        <dbReference type="ARBA" id="ARBA00023211"/>
    </source>
</evidence>
<feature type="binding site" evidence="13">
    <location>
        <position position="133"/>
    </location>
    <ligand>
        <name>D-threo-isocitrate</name>
        <dbReference type="ChEBI" id="CHEBI:15562"/>
    </ligand>
</feature>
<dbReference type="eggNOG" id="arCOG01164">
    <property type="taxonomic scope" value="Archaea"/>
</dbReference>
<evidence type="ECO:0000256" key="16">
    <source>
        <dbReference type="PIRSR" id="PIRSR604439-4"/>
    </source>
</evidence>
<dbReference type="PROSITE" id="PS00470">
    <property type="entry name" value="IDH_IMDH"/>
    <property type="match status" value="1"/>
</dbReference>
<evidence type="ECO:0000256" key="4">
    <source>
        <dbReference type="ARBA" id="ARBA00013013"/>
    </source>
</evidence>
<dbReference type="Proteomes" id="UP000016887">
    <property type="component" value="Chromosome"/>
</dbReference>
<dbReference type="EC" id="1.1.1.42" evidence="4"/>
<feature type="modified residue" description="N6-acetyllysine" evidence="17">
    <location>
        <position position="145"/>
    </location>
</feature>
<evidence type="ECO:0000256" key="6">
    <source>
        <dbReference type="ARBA" id="ARBA00022532"/>
    </source>
</evidence>
<evidence type="ECO:0000256" key="12">
    <source>
        <dbReference type="ARBA" id="ARBA00023554"/>
    </source>
</evidence>
<evidence type="ECO:0000259" key="18">
    <source>
        <dbReference type="SMART" id="SM01329"/>
    </source>
</evidence>
<dbReference type="GO" id="GO:0004450">
    <property type="term" value="F:isocitrate dehydrogenase (NADP+) activity"/>
    <property type="evidence" value="ECO:0007669"/>
    <property type="project" value="UniProtKB-EC"/>
</dbReference>
<dbReference type="GO" id="GO:0051287">
    <property type="term" value="F:NAD binding"/>
    <property type="evidence" value="ECO:0007669"/>
    <property type="project" value="InterPro"/>
</dbReference>
<feature type="binding site" evidence="13">
    <location>
        <position position="156"/>
    </location>
    <ligand>
        <name>D-threo-isocitrate</name>
        <dbReference type="ChEBI" id="CHEBI:15562"/>
    </ligand>
</feature>
<proteinExistence type="inferred from homology"/>
<feature type="domain" description="Isopropylmalate dehydrogenase-like" evidence="18">
    <location>
        <begin position="34"/>
        <end position="414"/>
    </location>
</feature>
<dbReference type="InterPro" id="IPR019818">
    <property type="entry name" value="IsoCit/isopropylmalate_DH_CS"/>
</dbReference>
<evidence type="ECO:0000256" key="14">
    <source>
        <dbReference type="PIRSR" id="PIRSR604439-2"/>
    </source>
</evidence>
<evidence type="ECO:0000256" key="2">
    <source>
        <dbReference type="ARBA" id="ARBA00007769"/>
    </source>
</evidence>
<dbReference type="GO" id="GO:0006099">
    <property type="term" value="P:tricarboxylic acid cycle"/>
    <property type="evidence" value="ECO:0007669"/>
    <property type="project" value="UniProtKB-KW"/>
</dbReference>
<dbReference type="Gene3D" id="3.40.718.10">
    <property type="entry name" value="Isopropylmalate Dehydrogenase"/>
    <property type="match status" value="1"/>
</dbReference>
<dbReference type="NCBIfam" id="NF005036">
    <property type="entry name" value="PRK06451.1"/>
    <property type="match status" value="1"/>
</dbReference>
<dbReference type="GO" id="GO:0000287">
    <property type="term" value="F:magnesium ion binding"/>
    <property type="evidence" value="ECO:0007669"/>
    <property type="project" value="InterPro"/>
</dbReference>
<keyword evidence="8 15" id="KW-0460">Magnesium</keyword>
<feature type="binding site" evidence="13">
    <location>
        <position position="117"/>
    </location>
    <ligand>
        <name>D-threo-isocitrate</name>
        <dbReference type="ChEBI" id="CHEBI:15562"/>
    </ligand>
</feature>
<evidence type="ECO:0000256" key="15">
    <source>
        <dbReference type="PIRSR" id="PIRSR604439-3"/>
    </source>
</evidence>
<reference evidence="19 20" key="1">
    <citation type="journal article" date="2013" name="Appl. Environ. Microbiol.">
        <title>Variation of the Virus-Related Elements within Syntenic Genomes of the Hyperthermophilic Archaeon Aeropyrum.</title>
        <authorList>
            <person name="Daifuku T."/>
            <person name="Yoshida T."/>
            <person name="Kitamura T."/>
            <person name="Kawaichi S."/>
            <person name="Inoue T."/>
            <person name="Nomura K."/>
            <person name="Yoshida Y."/>
            <person name="Kuno S."/>
            <person name="Sako Y."/>
        </authorList>
    </citation>
    <scope>NUCLEOTIDE SEQUENCE [LARGE SCALE GENOMIC DNA]</scope>
    <source>
        <strain evidence="19 20">SY1</strain>
    </source>
</reference>
<comment type="subunit">
    <text evidence="3">Homodimer.</text>
</comment>
<evidence type="ECO:0000313" key="19">
    <source>
        <dbReference type="EMBL" id="BAN89980.1"/>
    </source>
</evidence>
<keyword evidence="5" id="KW-0329">Glyoxylate bypass</keyword>
<keyword evidence="9 14" id="KW-0521">NADP</keyword>
<comment type="cofactor">
    <cofactor evidence="1">
        <name>Mn(2+)</name>
        <dbReference type="ChEBI" id="CHEBI:29035"/>
    </cofactor>
</comment>
<dbReference type="AlphaFoldDB" id="U3TD75"/>
<gene>
    <name evidence="19" type="ORF">ACAM_0511</name>
</gene>
<dbReference type="RefSeq" id="WP_022541255.1">
    <property type="nucleotide sequence ID" value="NC_022521.1"/>
</dbReference>
<dbReference type="Pfam" id="PF00180">
    <property type="entry name" value="Iso_dh"/>
    <property type="match status" value="1"/>
</dbReference>
<feature type="site" description="Critical for catalysis" evidence="16">
    <location>
        <position position="163"/>
    </location>
</feature>
<comment type="catalytic activity">
    <reaction evidence="12">
        <text>D-threo-isocitrate + NADP(+) = 2-oxoglutarate + CO2 + NADPH</text>
        <dbReference type="Rhea" id="RHEA:19629"/>
        <dbReference type="ChEBI" id="CHEBI:15562"/>
        <dbReference type="ChEBI" id="CHEBI:16526"/>
        <dbReference type="ChEBI" id="CHEBI:16810"/>
        <dbReference type="ChEBI" id="CHEBI:57783"/>
        <dbReference type="ChEBI" id="CHEBI:58349"/>
        <dbReference type="EC" id="1.1.1.42"/>
    </reaction>
</comment>
<comment type="cofactor">
    <cofactor evidence="15">
        <name>Mg(2+)</name>
        <dbReference type="ChEBI" id="CHEBI:18420"/>
    </cofactor>
    <cofactor evidence="15">
        <name>Mn(2+)</name>
        <dbReference type="ChEBI" id="CHEBI:29035"/>
    </cofactor>
    <text evidence="15">Binds 1 Mg(2+) or Mn(2+) ion per subunit.</text>
</comment>
<feature type="binding site" evidence="14">
    <location>
        <begin position="340"/>
        <end position="346"/>
    </location>
    <ligand>
        <name>NADP(+)</name>
        <dbReference type="ChEBI" id="CHEBI:58349"/>
    </ligand>
</feature>
<keyword evidence="20" id="KW-1185">Reference proteome</keyword>
<organism evidence="19 20">
    <name type="scientific">Aeropyrum camini SY1 = JCM 12091</name>
    <dbReference type="NCBI Taxonomy" id="1198449"/>
    <lineage>
        <taxon>Archaea</taxon>
        <taxon>Thermoproteota</taxon>
        <taxon>Thermoprotei</taxon>
        <taxon>Desulfurococcales</taxon>
        <taxon>Desulfurococcaceae</taxon>
        <taxon>Aeropyrum</taxon>
    </lineage>
</organism>
<evidence type="ECO:0000256" key="8">
    <source>
        <dbReference type="ARBA" id="ARBA00022842"/>
    </source>
</evidence>
<feature type="binding site" evidence="14">
    <location>
        <position position="353"/>
    </location>
    <ligand>
        <name>NADP(+)</name>
        <dbReference type="ChEBI" id="CHEBI:58349"/>
    </ligand>
</feature>
<keyword evidence="6" id="KW-0816">Tricarboxylic acid cycle</keyword>
<feature type="modified residue" description="N6-succinyllysine" evidence="17">
    <location>
        <position position="104"/>
    </location>
</feature>
<feature type="site" description="Critical for catalysis" evidence="16">
    <location>
        <position position="230"/>
    </location>
</feature>
<evidence type="ECO:0000256" key="3">
    <source>
        <dbReference type="ARBA" id="ARBA00011738"/>
    </source>
</evidence>
<dbReference type="STRING" id="1198449.ACAM_0511"/>
<dbReference type="GO" id="GO:0006097">
    <property type="term" value="P:glyoxylate cycle"/>
    <property type="evidence" value="ECO:0007669"/>
    <property type="project" value="UniProtKB-KW"/>
</dbReference>
<feature type="binding site" evidence="13">
    <location>
        <position position="119"/>
    </location>
    <ligand>
        <name>D-threo-isocitrate</name>
        <dbReference type="ChEBI" id="CHEBI:15562"/>
    </ligand>
</feature>
<dbReference type="SUPFAM" id="SSF53659">
    <property type="entry name" value="Isocitrate/Isopropylmalate dehydrogenase-like"/>
    <property type="match status" value="1"/>
</dbReference>
<keyword evidence="10 19" id="KW-0560">Oxidoreductase</keyword>
<dbReference type="PANTHER" id="PTHR43504">
    <property type="entry name" value="ISOCITRATE DEHYDROGENASE [NADP]"/>
    <property type="match status" value="1"/>
</dbReference>
<dbReference type="OrthoDB" id="23624at2157"/>
<dbReference type="PATRIC" id="fig|1198449.6.peg.516"/>
<protein>
    <recommendedName>
        <fullName evidence="4">isocitrate dehydrogenase (NADP(+))</fullName>
        <ecNumber evidence="4">1.1.1.42</ecNumber>
    </recommendedName>
</protein>
<evidence type="ECO:0000256" key="10">
    <source>
        <dbReference type="ARBA" id="ARBA00023002"/>
    </source>
</evidence>
<dbReference type="GeneID" id="17111054"/>
<evidence type="ECO:0000256" key="13">
    <source>
        <dbReference type="PIRSR" id="PIRSR604439-1"/>
    </source>
</evidence>
<dbReference type="InterPro" id="IPR004439">
    <property type="entry name" value="Isocitrate_DH_NADP_dimer_prok"/>
</dbReference>
<feature type="binding site" evidence="14">
    <location>
        <position position="397"/>
    </location>
    <ligand>
        <name>NADP(+)</name>
        <dbReference type="ChEBI" id="CHEBI:58349"/>
    </ligand>
</feature>
<evidence type="ECO:0000256" key="1">
    <source>
        <dbReference type="ARBA" id="ARBA00001936"/>
    </source>
</evidence>